<evidence type="ECO:0000256" key="1">
    <source>
        <dbReference type="SAM" id="Phobius"/>
    </source>
</evidence>
<keyword evidence="1" id="KW-1133">Transmembrane helix</keyword>
<evidence type="ECO:0000313" key="2">
    <source>
        <dbReference type="EMBL" id="OHX66629.1"/>
    </source>
</evidence>
<evidence type="ECO:0000313" key="3">
    <source>
        <dbReference type="Proteomes" id="UP000179797"/>
    </source>
</evidence>
<keyword evidence="1" id="KW-0472">Membrane</keyword>
<name>A0A1S1Z037_FLAPC</name>
<feature type="transmembrane region" description="Helical" evidence="1">
    <location>
        <begin position="12"/>
        <end position="33"/>
    </location>
</feature>
<proteinExistence type="predicted"/>
<sequence>MKKKSSNINSKYLKEFFSVLFGVMFALFIDTLWSDHEHQELAEKAKRDILFEVQDNRNQIDSIIIEHKNTKELIDQYLEVLDKKRDTIDAEGEVTLKFELIEDTAWETAKISGAVTYMKLEELSKFNSLHKLQTIYMNNMEKFMEHSFTGMQLLSEKEKLIQMGYFIQSSITTEKQLIKKYEELLDEKK</sequence>
<organism evidence="2 3">
    <name type="scientific">Flammeovirga pacifica</name>
    <dbReference type="NCBI Taxonomy" id="915059"/>
    <lineage>
        <taxon>Bacteria</taxon>
        <taxon>Pseudomonadati</taxon>
        <taxon>Bacteroidota</taxon>
        <taxon>Cytophagia</taxon>
        <taxon>Cytophagales</taxon>
        <taxon>Flammeovirgaceae</taxon>
        <taxon>Flammeovirga</taxon>
    </lineage>
</organism>
<reference evidence="2 3" key="1">
    <citation type="journal article" date="2012" name="Int. J. Syst. Evol. Microbiol.">
        <title>Flammeovirga pacifica sp. nov., isolated from deep-sea sediment.</title>
        <authorList>
            <person name="Xu H."/>
            <person name="Fu Y."/>
            <person name="Yang N."/>
            <person name="Ding Z."/>
            <person name="Lai Q."/>
            <person name="Zeng R."/>
        </authorList>
    </citation>
    <scope>NUCLEOTIDE SEQUENCE [LARGE SCALE GENOMIC DNA]</scope>
    <source>
        <strain evidence="3">DSM 24597 / LMG 26175 / WPAGA1</strain>
    </source>
</reference>
<dbReference type="STRING" id="915059.NH26_09795"/>
<dbReference type="Proteomes" id="UP000179797">
    <property type="component" value="Unassembled WGS sequence"/>
</dbReference>
<dbReference type="RefSeq" id="WP_044221233.1">
    <property type="nucleotide sequence ID" value="NZ_JRYR02000001.1"/>
</dbReference>
<keyword evidence="3" id="KW-1185">Reference proteome</keyword>
<gene>
    <name evidence="2" type="ORF">NH26_09795</name>
</gene>
<comment type="caution">
    <text evidence="2">The sequence shown here is derived from an EMBL/GenBank/DDBJ whole genome shotgun (WGS) entry which is preliminary data.</text>
</comment>
<protein>
    <submittedName>
        <fullName evidence="2">Uncharacterized protein</fullName>
    </submittedName>
</protein>
<dbReference type="EMBL" id="JRYR02000001">
    <property type="protein sequence ID" value="OHX66629.1"/>
    <property type="molecule type" value="Genomic_DNA"/>
</dbReference>
<dbReference type="AlphaFoldDB" id="A0A1S1Z037"/>
<accession>A0A1S1Z037</accession>
<dbReference type="OrthoDB" id="1493636at2"/>
<keyword evidence="1" id="KW-0812">Transmembrane</keyword>